<organism evidence="1 2">
    <name type="scientific">Clostridium felsineum</name>
    <dbReference type="NCBI Taxonomy" id="36839"/>
    <lineage>
        <taxon>Bacteria</taxon>
        <taxon>Bacillati</taxon>
        <taxon>Bacillota</taxon>
        <taxon>Clostridia</taxon>
        <taxon>Eubacteriales</taxon>
        <taxon>Clostridiaceae</taxon>
        <taxon>Clostridium</taxon>
    </lineage>
</organism>
<dbReference type="Proteomes" id="UP000190951">
    <property type="component" value="Plasmid p330"/>
</dbReference>
<sequence>MKKAFKYICVFLALMSVLLCGCSSNSSTTKNNNTTTKSTAENTTKTFTVDELKKYNGKNGNPAYVAIGGIVYDVTHADKWNNGEHQEGITDGKDLTKEIERSPHGTDVLKNLPIVGKLK</sequence>
<proteinExistence type="predicted"/>
<keyword evidence="2" id="KW-1185">Reference proteome</keyword>
<keyword evidence="1" id="KW-0614">Plasmid</keyword>
<dbReference type="PROSITE" id="PS51257">
    <property type="entry name" value="PROKAR_LIPOPROTEIN"/>
    <property type="match status" value="1"/>
</dbReference>
<dbReference type="EMBL" id="CP096984">
    <property type="protein sequence ID" value="URZ13872.1"/>
    <property type="molecule type" value="Genomic_DNA"/>
</dbReference>
<dbReference type="RefSeq" id="WP_207651279.1">
    <property type="nucleotide sequence ID" value="NZ_CP096984.1"/>
</dbReference>
<accession>A0A1S8LZS6</accession>
<dbReference type="KEGG" id="crw:CROST_046500"/>
<evidence type="ECO:0000313" key="1">
    <source>
        <dbReference type="EMBL" id="URZ13872.1"/>
    </source>
</evidence>
<geneLocation type="plasmid" evidence="1 2">
    <name>p330</name>
</geneLocation>
<gene>
    <name evidence="1" type="ORF">CROST_046500</name>
</gene>
<dbReference type="AlphaFoldDB" id="A0A1S8LZS6"/>
<protein>
    <submittedName>
        <fullName evidence="1">Uncharacterized protein</fullName>
    </submittedName>
</protein>
<evidence type="ECO:0000313" key="2">
    <source>
        <dbReference type="Proteomes" id="UP000190951"/>
    </source>
</evidence>
<dbReference type="STRING" id="84029.CROST_34490"/>
<dbReference type="InterPro" id="IPR001199">
    <property type="entry name" value="Cyt_B5-like_heme/steroid-bd"/>
</dbReference>
<dbReference type="InterPro" id="IPR036400">
    <property type="entry name" value="Cyt_B5-like_heme/steroid_sf"/>
</dbReference>
<dbReference type="Gene3D" id="3.10.120.10">
    <property type="entry name" value="Cytochrome b5-like heme/steroid binding domain"/>
    <property type="match status" value="1"/>
</dbReference>
<reference evidence="1 2" key="1">
    <citation type="submission" date="2022-04" db="EMBL/GenBank/DDBJ databases">
        <title>Genome sequence of C. roseum typestrain.</title>
        <authorList>
            <person name="Poehlein A."/>
            <person name="Schoch T."/>
            <person name="Duerre P."/>
            <person name="Daniel R."/>
        </authorList>
    </citation>
    <scope>NUCLEOTIDE SEQUENCE [LARGE SCALE GENOMIC DNA]</scope>
    <source>
        <strain evidence="1 2">DSM 7320</strain>
        <plasmid evidence="1 2">p330</plasmid>
    </source>
</reference>
<dbReference type="SMART" id="SM01117">
    <property type="entry name" value="Cyt-b5"/>
    <property type="match status" value="1"/>
</dbReference>
<dbReference type="SUPFAM" id="SSF55856">
    <property type="entry name" value="Cytochrome b5-like heme/steroid binding domain"/>
    <property type="match status" value="1"/>
</dbReference>
<name>A0A1S8LZS6_9CLOT</name>
<dbReference type="Pfam" id="PF00173">
    <property type="entry name" value="Cyt-b5"/>
    <property type="match status" value="1"/>
</dbReference>